<dbReference type="EMBL" id="JAHLQO010000005">
    <property type="protein sequence ID" value="MBU5669847.1"/>
    <property type="molecule type" value="Genomic_DNA"/>
</dbReference>
<feature type="transmembrane region" description="Helical" evidence="1">
    <location>
        <begin position="53"/>
        <end position="77"/>
    </location>
</feature>
<gene>
    <name evidence="2" type="ORF">KQI68_08360</name>
</gene>
<protein>
    <submittedName>
        <fullName evidence="2">MFS transporter</fullName>
    </submittedName>
</protein>
<accession>A0ABS6FI47</accession>
<keyword evidence="1" id="KW-0812">Transmembrane</keyword>
<evidence type="ECO:0000313" key="2">
    <source>
        <dbReference type="EMBL" id="MBU5669847.1"/>
    </source>
</evidence>
<feature type="transmembrane region" description="Helical" evidence="1">
    <location>
        <begin position="149"/>
        <end position="171"/>
    </location>
</feature>
<evidence type="ECO:0000313" key="3">
    <source>
        <dbReference type="Proteomes" id="UP000783742"/>
    </source>
</evidence>
<dbReference type="RefSeq" id="WP_216549683.1">
    <property type="nucleotide sequence ID" value="NZ_JAHLQO010000005.1"/>
</dbReference>
<feature type="transmembrane region" description="Helical" evidence="1">
    <location>
        <begin position="118"/>
        <end position="137"/>
    </location>
</feature>
<feature type="transmembrane region" description="Helical" evidence="1">
    <location>
        <begin position="28"/>
        <end position="47"/>
    </location>
</feature>
<keyword evidence="1" id="KW-1133">Transmembrane helix</keyword>
<evidence type="ECO:0000256" key="1">
    <source>
        <dbReference type="SAM" id="Phobius"/>
    </source>
</evidence>
<proteinExistence type="predicted"/>
<keyword evidence="1" id="KW-0472">Membrane</keyword>
<reference evidence="2 3" key="1">
    <citation type="submission" date="2021-06" db="EMBL/GenBank/DDBJ databases">
        <authorList>
            <person name="Sun Q."/>
            <person name="Li D."/>
        </authorList>
    </citation>
    <scope>NUCLEOTIDE SEQUENCE [LARGE SCALE GENOMIC DNA]</scope>
    <source>
        <strain evidence="2 3">MSJ-1</strain>
    </source>
</reference>
<sequence length="701" mass="80649">MRINNFLIKITTKINQFFKKHFGDARSFQIIISIIISLFASTFFYYYLTDLNIPTVASVLLISAIFFILFFVFAEILKHLMFLLKRVRAKNLATYIILIWALKYFYNETLYDVDIDYFNIIFIAVSFIVVVAFSKSITSFIKNKNKKSLVFAVPSGIIIAALIFFMAFPGFDSKVIYTPEVEKNKISSKAEKYQVEIIDYEGTPVNLTKFVGANKRTKKVRKKYFNKGLDEVSVAGRIYAPKGVKNAPILFVAHGNHRFTTKNYLGYNYLGKYLAKRGIAVVSVDMNMLNGFLKFGLSNENDARAVLLLENIKNISKRNRDESSVLYNRFDTSKIALMGHSRGAEAAAIAYNFNDLNLHPDNGNIKHDYNFNILGIISVAGTYDQYRPADSYLMLKDVNYLAIGGTNDSDVEGFESMLQYDNVNFSSESDYFKAAVYFGYGNHGNFNSLWKDFDNDPPEGFFLNRKELLRAKDQEKILCLYTLNFLENSFGKIYNRELFKKGPYEYEDFPETNYYSRYMESGFENISNFEEDYDLLTASVNGGIISFNDMRKIYEDSQEYGLSSSDSKAVFLNSKEDSKYSIRLSEKINFSGSTLQFDIVNEENVDVANSIDVELQDSWGNTARVNLKDYINLTPMTKTFKYKFDYLLDDYLNMYAPQTVRIPLEDFKKKNPEFNTDDINKIEFNLKDDINISLDNLGIST</sequence>
<name>A0ABS6FI47_9FIRM</name>
<dbReference type="Proteomes" id="UP000783742">
    <property type="component" value="Unassembled WGS sequence"/>
</dbReference>
<comment type="caution">
    <text evidence="2">The sequence shown here is derived from an EMBL/GenBank/DDBJ whole genome shotgun (WGS) entry which is preliminary data.</text>
</comment>
<feature type="transmembrane region" description="Helical" evidence="1">
    <location>
        <begin position="89"/>
        <end position="106"/>
    </location>
</feature>
<organism evidence="2 3">
    <name type="scientific">Peptoniphilus ovalis</name>
    <dbReference type="NCBI Taxonomy" id="2841503"/>
    <lineage>
        <taxon>Bacteria</taxon>
        <taxon>Bacillati</taxon>
        <taxon>Bacillota</taxon>
        <taxon>Tissierellia</taxon>
        <taxon>Tissierellales</taxon>
        <taxon>Peptoniphilaceae</taxon>
        <taxon>Peptoniphilus</taxon>
    </lineage>
</organism>
<keyword evidence="3" id="KW-1185">Reference proteome</keyword>